<dbReference type="Proteomes" id="UP000053477">
    <property type="component" value="Unassembled WGS sequence"/>
</dbReference>
<dbReference type="EMBL" id="KQ086236">
    <property type="protein sequence ID" value="KLO06110.1"/>
    <property type="molecule type" value="Genomic_DNA"/>
</dbReference>
<dbReference type="InParanoid" id="A0A0H2R2W8"/>
<keyword evidence="2" id="KW-1185">Reference proteome</keyword>
<proteinExistence type="predicted"/>
<name>A0A0H2R2W8_9AGAM</name>
<protein>
    <submittedName>
        <fullName evidence="1">Uncharacterized protein</fullName>
    </submittedName>
</protein>
<evidence type="ECO:0000313" key="2">
    <source>
        <dbReference type="Proteomes" id="UP000053477"/>
    </source>
</evidence>
<dbReference type="AlphaFoldDB" id="A0A0H2R2W8"/>
<accession>A0A0H2R2W8</accession>
<evidence type="ECO:0000313" key="1">
    <source>
        <dbReference type="EMBL" id="KLO06110.1"/>
    </source>
</evidence>
<organism evidence="1 2">
    <name type="scientific">Schizopora paradoxa</name>
    <dbReference type="NCBI Taxonomy" id="27342"/>
    <lineage>
        <taxon>Eukaryota</taxon>
        <taxon>Fungi</taxon>
        <taxon>Dikarya</taxon>
        <taxon>Basidiomycota</taxon>
        <taxon>Agaricomycotina</taxon>
        <taxon>Agaricomycetes</taxon>
        <taxon>Hymenochaetales</taxon>
        <taxon>Schizoporaceae</taxon>
        <taxon>Schizopora</taxon>
    </lineage>
</organism>
<gene>
    <name evidence="1" type="ORF">SCHPADRAFT_700127</name>
</gene>
<sequence length="88" mass="9747">MSLICLFHIVCTANKSRGNIVIFSTISCIRFCFIQLHLKVVSFPEIQRPQVPALSFHPPRKISFSQSFDNIGALLAALVDGLSSEGLR</sequence>
<reference evidence="1 2" key="1">
    <citation type="submission" date="2015-04" db="EMBL/GenBank/DDBJ databases">
        <title>Complete genome sequence of Schizopora paradoxa KUC8140, a cosmopolitan wood degrader in East Asia.</title>
        <authorList>
            <consortium name="DOE Joint Genome Institute"/>
            <person name="Min B."/>
            <person name="Park H."/>
            <person name="Jang Y."/>
            <person name="Kim J.-J."/>
            <person name="Kim K.H."/>
            <person name="Pangilinan J."/>
            <person name="Lipzen A."/>
            <person name="Riley R."/>
            <person name="Grigoriev I.V."/>
            <person name="Spatafora J.W."/>
            <person name="Choi I.-G."/>
        </authorList>
    </citation>
    <scope>NUCLEOTIDE SEQUENCE [LARGE SCALE GENOMIC DNA]</scope>
    <source>
        <strain evidence="1 2">KUC8140</strain>
    </source>
</reference>